<organism evidence="1 2">
    <name type="scientific">Clostridium saccharobutylicum</name>
    <dbReference type="NCBI Taxonomy" id="169679"/>
    <lineage>
        <taxon>Bacteria</taxon>
        <taxon>Bacillati</taxon>
        <taxon>Bacillota</taxon>
        <taxon>Clostridia</taxon>
        <taxon>Eubacteriales</taxon>
        <taxon>Clostridiaceae</taxon>
        <taxon>Clostridium</taxon>
    </lineage>
</organism>
<reference evidence="1 2" key="1">
    <citation type="submission" date="2016-05" db="EMBL/GenBank/DDBJ databases">
        <title>Microbial solvent formation.</title>
        <authorList>
            <person name="Poehlein A."/>
            <person name="Montoya Solano J.D."/>
            <person name="Flitsch S."/>
            <person name="Krabben P."/>
            <person name="Duerre P."/>
            <person name="Daniel R."/>
        </authorList>
    </citation>
    <scope>NUCLEOTIDE SEQUENCE [LARGE SCALE GENOMIC DNA]</scope>
    <source>
        <strain evidence="1 2">L1-8</strain>
    </source>
</reference>
<dbReference type="Proteomes" id="UP000191154">
    <property type="component" value="Unassembled WGS sequence"/>
</dbReference>
<accession>A0A1S8MZ24</accession>
<evidence type="ECO:0000313" key="2">
    <source>
        <dbReference type="Proteomes" id="UP000191154"/>
    </source>
</evidence>
<dbReference type="EMBL" id="LZYZ01000007">
    <property type="protein sequence ID" value="OOM09444.1"/>
    <property type="molecule type" value="Genomic_DNA"/>
</dbReference>
<comment type="caution">
    <text evidence="1">The sequence shown here is derived from an EMBL/GenBank/DDBJ whole genome shotgun (WGS) entry which is preliminary data.</text>
</comment>
<proteinExistence type="predicted"/>
<evidence type="ECO:0000313" key="1">
    <source>
        <dbReference type="EMBL" id="OOM09444.1"/>
    </source>
</evidence>
<protein>
    <submittedName>
        <fullName evidence="1">Uncharacterized protein</fullName>
    </submittedName>
</protein>
<name>A0A1S8MZ24_CLOSA</name>
<dbReference type="RefSeq" id="WP_077866750.1">
    <property type="nucleotide sequence ID" value="NZ_LZYZ01000007.1"/>
</dbReference>
<gene>
    <name evidence="1" type="ORF">CLOSAC_37250</name>
</gene>
<sequence>MGREKIENIFKVIENGNLYVGKCFDDEFFFINNKGEEYELNCIMYNSIESKFTCIEFGKSTFKEYYNKFLSKRIIGNYKIQDSEGTMIECFESIANLIDFLEQGTINECIIRKMA</sequence>
<dbReference type="AlphaFoldDB" id="A0A1S8MZ24"/>